<proteinExistence type="predicted"/>
<reference evidence="2 3" key="1">
    <citation type="submission" date="2014-03" db="EMBL/GenBank/DDBJ databases">
        <title>Draft genome of the hookworm Oesophagostomum dentatum.</title>
        <authorList>
            <person name="Mitreva M."/>
        </authorList>
    </citation>
    <scope>NUCLEOTIDE SEQUENCE [LARGE SCALE GENOMIC DNA]</scope>
    <source>
        <strain evidence="2 3">OD-Hann</strain>
    </source>
</reference>
<feature type="region of interest" description="Disordered" evidence="1">
    <location>
        <begin position="19"/>
        <end position="46"/>
    </location>
</feature>
<sequence>MSTFICNTFCSDDHVNEDNTEELKATNEEKQSDLPEPPSDGTPYEFDCDKEVDEKGALCKDWAAGGLCAIHRPTMSRNS</sequence>
<gene>
    <name evidence="2" type="ORF">OESDEN_17394</name>
</gene>
<dbReference type="AlphaFoldDB" id="A0A0B1SG84"/>
<evidence type="ECO:0008006" key="4">
    <source>
        <dbReference type="Google" id="ProtNLM"/>
    </source>
</evidence>
<keyword evidence="3" id="KW-1185">Reference proteome</keyword>
<evidence type="ECO:0000256" key="1">
    <source>
        <dbReference type="SAM" id="MobiDB-lite"/>
    </source>
</evidence>
<evidence type="ECO:0000313" key="2">
    <source>
        <dbReference type="EMBL" id="KHJ82911.1"/>
    </source>
</evidence>
<evidence type="ECO:0000313" key="3">
    <source>
        <dbReference type="Proteomes" id="UP000053660"/>
    </source>
</evidence>
<organism evidence="2 3">
    <name type="scientific">Oesophagostomum dentatum</name>
    <name type="common">Nodular worm</name>
    <dbReference type="NCBI Taxonomy" id="61180"/>
    <lineage>
        <taxon>Eukaryota</taxon>
        <taxon>Metazoa</taxon>
        <taxon>Ecdysozoa</taxon>
        <taxon>Nematoda</taxon>
        <taxon>Chromadorea</taxon>
        <taxon>Rhabditida</taxon>
        <taxon>Rhabditina</taxon>
        <taxon>Rhabditomorpha</taxon>
        <taxon>Strongyloidea</taxon>
        <taxon>Strongylidae</taxon>
        <taxon>Oesophagostomum</taxon>
    </lineage>
</organism>
<protein>
    <recommendedName>
        <fullName evidence="4">ShKT domain-containing protein</fullName>
    </recommendedName>
</protein>
<feature type="compositionally biased region" description="Basic and acidic residues" evidence="1">
    <location>
        <begin position="19"/>
        <end position="33"/>
    </location>
</feature>
<accession>A0A0B1SG84</accession>
<name>A0A0B1SG84_OESDE</name>
<dbReference type="OrthoDB" id="5877770at2759"/>
<dbReference type="EMBL" id="KN576364">
    <property type="protein sequence ID" value="KHJ82911.1"/>
    <property type="molecule type" value="Genomic_DNA"/>
</dbReference>
<dbReference type="Proteomes" id="UP000053660">
    <property type="component" value="Unassembled WGS sequence"/>
</dbReference>